<dbReference type="PROSITE" id="PS50088">
    <property type="entry name" value="ANK_REPEAT"/>
    <property type="match status" value="4"/>
</dbReference>
<protein>
    <recommendedName>
        <fullName evidence="7">NACHT domain-containing protein</fullName>
    </recommendedName>
</protein>
<keyword evidence="6" id="KW-1185">Reference proteome</keyword>
<feature type="repeat" description="ANK" evidence="2">
    <location>
        <begin position="665"/>
        <end position="697"/>
    </location>
</feature>
<evidence type="ECO:0000256" key="2">
    <source>
        <dbReference type="PROSITE-ProRule" id="PRU00023"/>
    </source>
</evidence>
<evidence type="ECO:0000313" key="6">
    <source>
        <dbReference type="Proteomes" id="UP001166286"/>
    </source>
</evidence>
<dbReference type="SUPFAM" id="SSF48403">
    <property type="entry name" value="Ankyrin repeat"/>
    <property type="match status" value="1"/>
</dbReference>
<feature type="repeat" description="ANK" evidence="2">
    <location>
        <begin position="737"/>
        <end position="769"/>
    </location>
</feature>
<dbReference type="Gene3D" id="3.40.50.300">
    <property type="entry name" value="P-loop containing nucleotide triphosphate hydrolases"/>
    <property type="match status" value="1"/>
</dbReference>
<feature type="repeat" description="ANK" evidence="2">
    <location>
        <begin position="785"/>
        <end position="817"/>
    </location>
</feature>
<evidence type="ECO:0000259" key="4">
    <source>
        <dbReference type="Pfam" id="PF24883"/>
    </source>
</evidence>
<accession>A0AA39U452</accession>
<dbReference type="Gene3D" id="1.25.40.20">
    <property type="entry name" value="Ankyrin repeat-containing domain"/>
    <property type="match status" value="3"/>
</dbReference>
<feature type="domain" description="GPI inositol-deacylase winged helix" evidence="3">
    <location>
        <begin position="415"/>
        <end position="490"/>
    </location>
</feature>
<comment type="caution">
    <text evidence="5">The sequence shown here is derived from an EMBL/GenBank/DDBJ whole genome shotgun (WGS) entry which is preliminary data.</text>
</comment>
<feature type="repeat" description="ANK" evidence="2">
    <location>
        <begin position="699"/>
        <end position="731"/>
    </location>
</feature>
<dbReference type="InterPro" id="IPR002110">
    <property type="entry name" value="Ankyrin_rpt"/>
</dbReference>
<dbReference type="SUPFAM" id="SSF52540">
    <property type="entry name" value="P-loop containing nucleoside triphosphate hydrolases"/>
    <property type="match status" value="1"/>
</dbReference>
<feature type="domain" description="Nephrocystin 3-like N-terminal" evidence="4">
    <location>
        <begin position="142"/>
        <end position="303"/>
    </location>
</feature>
<dbReference type="AlphaFoldDB" id="A0AA39U452"/>
<evidence type="ECO:0000313" key="5">
    <source>
        <dbReference type="EMBL" id="KAK0507401.1"/>
    </source>
</evidence>
<dbReference type="SMART" id="SM00248">
    <property type="entry name" value="ANK"/>
    <property type="match status" value="7"/>
</dbReference>
<dbReference type="Pfam" id="PF00023">
    <property type="entry name" value="Ank"/>
    <property type="match status" value="1"/>
</dbReference>
<dbReference type="InterPro" id="IPR036770">
    <property type="entry name" value="Ankyrin_rpt-contain_sf"/>
</dbReference>
<dbReference type="EMBL" id="JAFEKC020000024">
    <property type="protein sequence ID" value="KAK0507401.1"/>
    <property type="molecule type" value="Genomic_DNA"/>
</dbReference>
<dbReference type="Pfam" id="PF12796">
    <property type="entry name" value="Ank_2"/>
    <property type="match status" value="3"/>
</dbReference>
<dbReference type="InterPro" id="IPR056884">
    <property type="entry name" value="NPHP3-like_N"/>
</dbReference>
<keyword evidence="1" id="KW-0677">Repeat</keyword>
<evidence type="ECO:0008006" key="7">
    <source>
        <dbReference type="Google" id="ProtNLM"/>
    </source>
</evidence>
<dbReference type="InterPro" id="IPR054471">
    <property type="entry name" value="GPIID_WHD"/>
</dbReference>
<dbReference type="InterPro" id="IPR027417">
    <property type="entry name" value="P-loop_NTPase"/>
</dbReference>
<dbReference type="PANTHER" id="PTHR10039:SF15">
    <property type="entry name" value="NACHT DOMAIN-CONTAINING PROTEIN"/>
    <property type="match status" value="1"/>
</dbReference>
<evidence type="ECO:0000259" key="3">
    <source>
        <dbReference type="Pfam" id="PF22939"/>
    </source>
</evidence>
<gene>
    <name evidence="5" type="ORF">JMJ35_010439</name>
</gene>
<dbReference type="Pfam" id="PF22939">
    <property type="entry name" value="WHD_GPIID"/>
    <property type="match status" value="1"/>
</dbReference>
<dbReference type="Proteomes" id="UP001166286">
    <property type="component" value="Unassembled WGS sequence"/>
</dbReference>
<dbReference type="PRINTS" id="PR01415">
    <property type="entry name" value="ANKYRIN"/>
</dbReference>
<proteinExistence type="predicted"/>
<dbReference type="Pfam" id="PF24883">
    <property type="entry name" value="NPHP3_N"/>
    <property type="match status" value="1"/>
</dbReference>
<evidence type="ECO:0000256" key="1">
    <source>
        <dbReference type="ARBA" id="ARBA00022737"/>
    </source>
</evidence>
<reference evidence="5" key="1">
    <citation type="submission" date="2023-03" db="EMBL/GenBank/DDBJ databases">
        <title>Complete genome of Cladonia borealis.</title>
        <authorList>
            <person name="Park H."/>
        </authorList>
    </citation>
    <scope>NUCLEOTIDE SEQUENCE</scope>
    <source>
        <strain evidence="5">ANT050790</strain>
    </source>
</reference>
<sequence>MDPVSAIGLVASIVQLIATTSKVIKYVDEVKDAPKEKASLAAQAANLVPLLMTLKQRVETSSSTDPWFSSVKSLGVPRGPLTELQELMEQLGGKLKSRKKKLGGHLLWPSDQKECLALLAKIERVISLIGLAMQSDHLRTTDTGDWLLKTAEFQAFLSPAQKALWCPGMPGAGKTVLTSYMIDHLKRTYTDAKVGLAFVYCSYKDPDQTPENLIASLLRQFAQRLPSLPEEIKDMYKQHTKDKTRPSLAEYLRLLHRVVRMFSRAFLLVDALDECKEEDGARKRFLAALKELSADVHLGVTSRWIPAIESEFSEALKLEIRADSEDVAQYVRSRVATTPRLMRHVVADPTLESIISRKIADNCHGMFLMAKLHMDSLTKQPHRKALRLALENLPPELDETYNDALARISSQDKEDTKIAHQVLGWITHATRPLTMKQLQHALSVEPEQTELDEETLIDEELLISTCLGLITVDHTSKEVRLVHYTAQKYFEHRLLELIPDSHLRIASTCLAYMSFKTCQEIDEFTSDKEIKALVDRYPFLDYAGPDWGVHAQRDDQKLVQQILRFLSPAATYLSSRLMIGGFKSLTQESTHKHWDYPVKYEARVSGHNMAAYFGLQHTLMTLLSEASDTKDKIKSTLLICTARGNQSLVQLLLDRDANVNGCSWLGYTPLHLAIKKSNLAMTKVLLDRDADVNWRHSPSSSTALQLAAENGYAAILQALLEHGANVDIMRQDTARAKEYTALRLAVLIKDVASVKVLLDGGADISALHLNSQQLSDPLETDLHEVGTTVLFDAVSQQQEAIVNLLLDRGADVDMGDTTPLSCAISKRNGRMVSLLIKNGADLQNPRTVKSLENLVERRLIFSSYPYKEFSSEEILSEELSSKKFMGQALVDVANTLEPGSAAEILINSGADINILSITGCDLDTLRGKYESDMQDLSRWADSGKLLLDFPLLAAARNGNESLVQLLLNRGAKMWGFEKEFWLQQAMFAKSKAMEPVDWSDPTGAWSKDFVLASYKKIISSDDFRERLRRKGYSTRGFHLSEERDW</sequence>
<keyword evidence="2" id="KW-0040">ANK repeat</keyword>
<dbReference type="PANTHER" id="PTHR10039">
    <property type="entry name" value="AMELOGENIN"/>
    <property type="match status" value="1"/>
</dbReference>
<name>A0AA39U452_9LECA</name>
<organism evidence="5 6">
    <name type="scientific">Cladonia borealis</name>
    <dbReference type="NCBI Taxonomy" id="184061"/>
    <lineage>
        <taxon>Eukaryota</taxon>
        <taxon>Fungi</taxon>
        <taxon>Dikarya</taxon>
        <taxon>Ascomycota</taxon>
        <taxon>Pezizomycotina</taxon>
        <taxon>Lecanoromycetes</taxon>
        <taxon>OSLEUM clade</taxon>
        <taxon>Lecanoromycetidae</taxon>
        <taxon>Lecanorales</taxon>
        <taxon>Lecanorineae</taxon>
        <taxon>Cladoniaceae</taxon>
        <taxon>Cladonia</taxon>
    </lineage>
</organism>
<dbReference type="PROSITE" id="PS50297">
    <property type="entry name" value="ANK_REP_REGION"/>
    <property type="match status" value="3"/>
</dbReference>